<dbReference type="EMBL" id="HACM01003367">
    <property type="protein sequence ID" value="CRZ03809.1"/>
    <property type="molecule type" value="Transcribed_RNA"/>
</dbReference>
<evidence type="ECO:0000313" key="1">
    <source>
        <dbReference type="EMBL" id="CRZ03809.1"/>
    </source>
</evidence>
<proteinExistence type="predicted"/>
<protein>
    <submittedName>
        <fullName evidence="1">Uncharacterized protein</fullName>
    </submittedName>
</protein>
<reference evidence="1" key="1">
    <citation type="submission" date="2015-04" db="EMBL/GenBank/DDBJ databases">
        <title>The genome sequence of the plant pathogenic Rhizarian Plasmodiophora brassicae reveals insights in its biotrophic life cycle and the origin of chitin synthesis.</title>
        <authorList>
            <person name="Schwelm A."/>
            <person name="Fogelqvist J."/>
            <person name="Knaust A."/>
            <person name="Julke S."/>
            <person name="Lilja T."/>
            <person name="Dhandapani V."/>
            <person name="Bonilla-Rosso G."/>
            <person name="Karlsson M."/>
            <person name="Shevchenko A."/>
            <person name="Choi S.R."/>
            <person name="Kim H.G."/>
            <person name="Park J.Y."/>
            <person name="Lim Y.P."/>
            <person name="Ludwig-Muller J."/>
            <person name="Dixelius C."/>
        </authorList>
    </citation>
    <scope>NUCLEOTIDE SEQUENCE</scope>
    <source>
        <tissue evidence="1">Potato root galls</tissue>
    </source>
</reference>
<sequence length="268" mass="30645">MKAPGAVAAIRQIDIIQRNIKECKDQTRPFGDIVVKIAQDVIMAISDPELMQNHDDIGFAGEWIACSLADAYRDFNSTQLQPHSAKLVEALSEMVWKLNHFETREQEPETVYQSHYVTHTDIRDQIMVFLVSFGKNSGLRNLVLSMLCSELLTSFEDPPSLGSQRWLRLTQNSPYLCRCIEQILIAEISTAQSAVRDKFLHNFLEPLNIKKWSDVWEKILVRSVELPTTMHLLTAYIWRIAALIKGGLGTAWRISFNTLSDMPKRLEQ</sequence>
<dbReference type="AlphaFoldDB" id="A0A0H5R6E4"/>
<organism evidence="1">
    <name type="scientific">Spongospora subterranea</name>
    <dbReference type="NCBI Taxonomy" id="70186"/>
    <lineage>
        <taxon>Eukaryota</taxon>
        <taxon>Sar</taxon>
        <taxon>Rhizaria</taxon>
        <taxon>Endomyxa</taxon>
        <taxon>Phytomyxea</taxon>
        <taxon>Plasmodiophorida</taxon>
        <taxon>Plasmodiophoridae</taxon>
        <taxon>Spongospora</taxon>
    </lineage>
</organism>
<accession>A0A0H5R6E4</accession>
<name>A0A0H5R6E4_9EUKA</name>